<evidence type="ECO:0000256" key="1">
    <source>
        <dbReference type="ARBA" id="ARBA00004123"/>
    </source>
</evidence>
<keyword evidence="3" id="KW-0539">Nucleus</keyword>
<reference evidence="6" key="1">
    <citation type="submission" date="2018-11" db="EMBL/GenBank/DDBJ databases">
        <authorList>
            <person name="Grassa J C."/>
        </authorList>
    </citation>
    <scope>NUCLEOTIDE SEQUENCE [LARGE SCALE GENOMIC DNA]</scope>
</reference>
<dbReference type="InterPro" id="IPR015495">
    <property type="entry name" value="Myb_TF_plants"/>
</dbReference>
<dbReference type="CDD" id="cd00167">
    <property type="entry name" value="SANT"/>
    <property type="match status" value="1"/>
</dbReference>
<dbReference type="PROSITE" id="PS51294">
    <property type="entry name" value="HTH_MYB"/>
    <property type="match status" value="1"/>
</dbReference>
<evidence type="ECO:0000313" key="6">
    <source>
        <dbReference type="EnsemblPlants" id="cds.evm.model.02.2952"/>
    </source>
</evidence>
<comment type="subcellular location">
    <subcellularLocation>
        <location evidence="1">Nucleus</location>
    </subcellularLocation>
</comment>
<feature type="domain" description="HTH myb-type" evidence="5">
    <location>
        <begin position="10"/>
        <end position="47"/>
    </location>
</feature>
<dbReference type="InterPro" id="IPR001005">
    <property type="entry name" value="SANT/Myb"/>
</dbReference>
<dbReference type="PANTHER" id="PTHR47999:SF14">
    <property type="entry name" value="TRANSCRIPTION FACTOR MYB13-LIKE"/>
    <property type="match status" value="1"/>
</dbReference>
<evidence type="ECO:0000256" key="2">
    <source>
        <dbReference type="ARBA" id="ARBA00023125"/>
    </source>
</evidence>
<feature type="domain" description="Myb-like" evidence="4">
    <location>
        <begin position="10"/>
        <end position="51"/>
    </location>
</feature>
<organism evidence="6 7">
    <name type="scientific">Cannabis sativa</name>
    <name type="common">Hemp</name>
    <name type="synonym">Marijuana</name>
    <dbReference type="NCBI Taxonomy" id="3483"/>
    <lineage>
        <taxon>Eukaryota</taxon>
        <taxon>Viridiplantae</taxon>
        <taxon>Streptophyta</taxon>
        <taxon>Embryophyta</taxon>
        <taxon>Tracheophyta</taxon>
        <taxon>Spermatophyta</taxon>
        <taxon>Magnoliopsida</taxon>
        <taxon>eudicotyledons</taxon>
        <taxon>Gunneridae</taxon>
        <taxon>Pentapetalae</taxon>
        <taxon>rosids</taxon>
        <taxon>fabids</taxon>
        <taxon>Rosales</taxon>
        <taxon>Cannabaceae</taxon>
        <taxon>Cannabis</taxon>
    </lineage>
</organism>
<accession>A0A803NZF3</accession>
<dbReference type="Gramene" id="evm.model.02.2952">
    <property type="protein sequence ID" value="cds.evm.model.02.2952"/>
    <property type="gene ID" value="evm.TU.02.2952"/>
</dbReference>
<reference evidence="6" key="2">
    <citation type="submission" date="2021-03" db="UniProtKB">
        <authorList>
            <consortium name="EnsemblPlants"/>
        </authorList>
    </citation>
    <scope>IDENTIFICATION</scope>
</reference>
<proteinExistence type="predicted"/>
<sequence>MAMKSRLCEKTHLKKGVWSPEEDQKLRSYIKKYGIWNWTEMSKAAGGMKSEPNLNDEAASDKDIIVSNSIYELATDHQLLSFPYEPLISSKLEITNHHKELLSTHDFPSAAIVTSAPTNYEIGYNRRDIDQNEVVNDTDHYCNHNYGTTINHNTSQTSEEIHHCLWTQVPGGFETREDNHAHQGTFVDDYMHPNYGQVMGPSRSISETMWPYDLYELEDVCNDWLNYMDNIF</sequence>
<dbReference type="Gene3D" id="1.10.10.60">
    <property type="entry name" value="Homeodomain-like"/>
    <property type="match status" value="1"/>
</dbReference>
<dbReference type="PROSITE" id="PS50090">
    <property type="entry name" value="MYB_LIKE"/>
    <property type="match status" value="1"/>
</dbReference>
<evidence type="ECO:0000259" key="4">
    <source>
        <dbReference type="PROSITE" id="PS50090"/>
    </source>
</evidence>
<dbReference type="InterPro" id="IPR009057">
    <property type="entry name" value="Homeodomain-like_sf"/>
</dbReference>
<dbReference type="GO" id="GO:0005634">
    <property type="term" value="C:nucleus"/>
    <property type="evidence" value="ECO:0007669"/>
    <property type="project" value="UniProtKB-SubCell"/>
</dbReference>
<dbReference type="EnsemblPlants" id="evm.model.02.2952">
    <property type="protein sequence ID" value="cds.evm.model.02.2952"/>
    <property type="gene ID" value="evm.TU.02.2952"/>
</dbReference>
<protein>
    <submittedName>
        <fullName evidence="6">Uncharacterized protein</fullName>
    </submittedName>
</protein>
<keyword evidence="2" id="KW-0238">DNA-binding</keyword>
<dbReference type="GO" id="GO:0003677">
    <property type="term" value="F:DNA binding"/>
    <property type="evidence" value="ECO:0007669"/>
    <property type="project" value="UniProtKB-KW"/>
</dbReference>
<keyword evidence="7" id="KW-1185">Reference proteome</keyword>
<dbReference type="EMBL" id="UZAU01000239">
    <property type="status" value="NOT_ANNOTATED_CDS"/>
    <property type="molecule type" value="Genomic_DNA"/>
</dbReference>
<dbReference type="InterPro" id="IPR017930">
    <property type="entry name" value="Myb_dom"/>
</dbReference>
<dbReference type="SUPFAM" id="SSF46689">
    <property type="entry name" value="Homeodomain-like"/>
    <property type="match status" value="1"/>
</dbReference>
<dbReference type="Proteomes" id="UP000596661">
    <property type="component" value="Chromosome 2"/>
</dbReference>
<evidence type="ECO:0000256" key="3">
    <source>
        <dbReference type="ARBA" id="ARBA00023242"/>
    </source>
</evidence>
<evidence type="ECO:0000259" key="5">
    <source>
        <dbReference type="PROSITE" id="PS51294"/>
    </source>
</evidence>
<dbReference type="PANTHER" id="PTHR47999">
    <property type="entry name" value="TRANSCRIPTION FACTOR MYB8-RELATED-RELATED"/>
    <property type="match status" value="1"/>
</dbReference>
<evidence type="ECO:0000313" key="7">
    <source>
        <dbReference type="Proteomes" id="UP000596661"/>
    </source>
</evidence>
<dbReference type="Pfam" id="PF00249">
    <property type="entry name" value="Myb_DNA-binding"/>
    <property type="match status" value="1"/>
</dbReference>
<name>A0A803NZF3_CANSA</name>
<dbReference type="AlphaFoldDB" id="A0A803NZF3"/>